<evidence type="ECO:0000259" key="4">
    <source>
        <dbReference type="Pfam" id="PF25990"/>
    </source>
</evidence>
<sequence length="163" mass="16615">MTIADTDRLEITASFTEADITKIKKSAPATVTFDALAGESASGKVTSIDQTPTTENNVTRYGVHVSLTDTPDGIRLGQTSQVQVTVGQAENVLYVPSAAVRTAGGRSTVTVVQNGAQVTKVVQTGLSGDQGTEIKSGLTEGESVVITTTTGTGGGDQGGGMRP</sequence>
<accession>A0ABW3CE58</accession>
<feature type="domain" description="CzcB-like C-terminal circularly permuted SH3-like" evidence="3">
    <location>
        <begin position="94"/>
        <end position="147"/>
    </location>
</feature>
<dbReference type="Proteomes" id="UP001597083">
    <property type="component" value="Unassembled WGS sequence"/>
</dbReference>
<evidence type="ECO:0000259" key="3">
    <source>
        <dbReference type="Pfam" id="PF25975"/>
    </source>
</evidence>
<dbReference type="Gene3D" id="2.40.420.20">
    <property type="match status" value="1"/>
</dbReference>
<comment type="caution">
    <text evidence="5">The sequence shown here is derived from an EMBL/GenBank/DDBJ whole genome shotgun (WGS) entry which is preliminary data.</text>
</comment>
<keyword evidence="6" id="KW-1185">Reference proteome</keyword>
<feature type="non-terminal residue" evidence="5">
    <location>
        <position position="163"/>
    </location>
</feature>
<dbReference type="PANTHER" id="PTHR32347">
    <property type="entry name" value="EFFLUX SYSTEM COMPONENT YKNX-RELATED"/>
    <property type="match status" value="1"/>
</dbReference>
<proteinExistence type="predicted"/>
<protein>
    <submittedName>
        <fullName evidence="5">Efflux RND transporter periplasmic adaptor subunit</fullName>
    </submittedName>
</protein>
<evidence type="ECO:0000256" key="1">
    <source>
        <dbReference type="ARBA" id="ARBA00004196"/>
    </source>
</evidence>
<name>A0ABW3CE58_9ACTN</name>
<dbReference type="Pfam" id="PF25990">
    <property type="entry name" value="Beta-barrel_YknX"/>
    <property type="match status" value="1"/>
</dbReference>
<dbReference type="InterPro" id="IPR058636">
    <property type="entry name" value="Beta-barrel_YknX"/>
</dbReference>
<dbReference type="Pfam" id="PF25975">
    <property type="entry name" value="CzcB_C"/>
    <property type="match status" value="1"/>
</dbReference>
<keyword evidence="2" id="KW-0175">Coiled coil</keyword>
<dbReference type="EMBL" id="JBHTIR010001181">
    <property type="protein sequence ID" value="MFD0852237.1"/>
    <property type="molecule type" value="Genomic_DNA"/>
</dbReference>
<evidence type="ECO:0000313" key="6">
    <source>
        <dbReference type="Proteomes" id="UP001597083"/>
    </source>
</evidence>
<dbReference type="InterPro" id="IPR050465">
    <property type="entry name" value="UPF0194_transport"/>
</dbReference>
<comment type="subcellular location">
    <subcellularLocation>
        <location evidence="1">Cell envelope</location>
    </subcellularLocation>
</comment>
<organism evidence="5 6">
    <name type="scientific">Actinomadura adrarensis</name>
    <dbReference type="NCBI Taxonomy" id="1819600"/>
    <lineage>
        <taxon>Bacteria</taxon>
        <taxon>Bacillati</taxon>
        <taxon>Actinomycetota</taxon>
        <taxon>Actinomycetes</taxon>
        <taxon>Streptosporangiales</taxon>
        <taxon>Thermomonosporaceae</taxon>
        <taxon>Actinomadura</taxon>
    </lineage>
</organism>
<dbReference type="Gene3D" id="2.40.30.170">
    <property type="match status" value="1"/>
</dbReference>
<reference evidence="6" key="1">
    <citation type="journal article" date="2019" name="Int. J. Syst. Evol. Microbiol.">
        <title>The Global Catalogue of Microorganisms (GCM) 10K type strain sequencing project: providing services to taxonomists for standard genome sequencing and annotation.</title>
        <authorList>
            <consortium name="The Broad Institute Genomics Platform"/>
            <consortium name="The Broad Institute Genome Sequencing Center for Infectious Disease"/>
            <person name="Wu L."/>
            <person name="Ma J."/>
        </authorList>
    </citation>
    <scope>NUCLEOTIDE SEQUENCE [LARGE SCALE GENOMIC DNA]</scope>
    <source>
        <strain evidence="6">JCM 31696</strain>
    </source>
</reference>
<evidence type="ECO:0000313" key="5">
    <source>
        <dbReference type="EMBL" id="MFD0852237.1"/>
    </source>
</evidence>
<evidence type="ECO:0000256" key="2">
    <source>
        <dbReference type="ARBA" id="ARBA00023054"/>
    </source>
</evidence>
<gene>
    <name evidence="5" type="ORF">ACFQ07_08390</name>
</gene>
<feature type="domain" description="YknX-like beta-barrel" evidence="4">
    <location>
        <begin position="10"/>
        <end position="83"/>
    </location>
</feature>
<dbReference type="InterPro" id="IPR058649">
    <property type="entry name" value="CzcB_C"/>
</dbReference>